<dbReference type="Proteomes" id="UP000036403">
    <property type="component" value="Unassembled WGS sequence"/>
</dbReference>
<name>A0A0J7KE22_LASNI</name>
<feature type="compositionally biased region" description="Basic and acidic residues" evidence="1">
    <location>
        <begin position="64"/>
        <end position="88"/>
    </location>
</feature>
<comment type="caution">
    <text evidence="2">The sequence shown here is derived from an EMBL/GenBank/DDBJ whole genome shotgun (WGS) entry which is preliminary data.</text>
</comment>
<gene>
    <name evidence="2" type="ORF">RF55_12046</name>
</gene>
<sequence length="107" mass="12601">MNHPVYVRLKKFLNIFLNIFLIAIEDLKSSFEKLVQHVKSFETLEQRVERLEVRMPYLAICPAKPKESLDPEQESEHNKHQKQSKEKDDDNEDIDLFGSDSEASKQK</sequence>
<feature type="region of interest" description="Disordered" evidence="1">
    <location>
        <begin position="64"/>
        <end position="107"/>
    </location>
</feature>
<reference evidence="2 3" key="1">
    <citation type="submission" date="2015-04" db="EMBL/GenBank/DDBJ databases">
        <title>Lasius niger genome sequencing.</title>
        <authorList>
            <person name="Konorov E.A."/>
            <person name="Nikitin M.A."/>
            <person name="Kirill M.V."/>
            <person name="Chang P."/>
        </authorList>
    </citation>
    <scope>NUCLEOTIDE SEQUENCE [LARGE SCALE GENOMIC DNA]</scope>
    <source>
        <tissue evidence="2">Whole</tissue>
    </source>
</reference>
<dbReference type="EMBL" id="LBMM01009010">
    <property type="protein sequence ID" value="KMQ88464.1"/>
    <property type="molecule type" value="Genomic_DNA"/>
</dbReference>
<dbReference type="PaxDb" id="67767-A0A0J7KE22"/>
<keyword evidence="2" id="KW-0648">Protein biosynthesis</keyword>
<evidence type="ECO:0000256" key="1">
    <source>
        <dbReference type="SAM" id="MobiDB-lite"/>
    </source>
</evidence>
<keyword evidence="2" id="KW-0251">Elongation factor</keyword>
<keyword evidence="3" id="KW-1185">Reference proteome</keyword>
<protein>
    <submittedName>
        <fullName evidence="2">Elongation factor 1-delta</fullName>
    </submittedName>
</protein>
<evidence type="ECO:0000313" key="2">
    <source>
        <dbReference type="EMBL" id="KMQ88464.1"/>
    </source>
</evidence>
<dbReference type="GO" id="GO:0003746">
    <property type="term" value="F:translation elongation factor activity"/>
    <property type="evidence" value="ECO:0007669"/>
    <property type="project" value="UniProtKB-KW"/>
</dbReference>
<dbReference type="STRING" id="67767.A0A0J7KE22"/>
<dbReference type="AlphaFoldDB" id="A0A0J7KE22"/>
<accession>A0A0J7KE22</accession>
<evidence type="ECO:0000313" key="3">
    <source>
        <dbReference type="Proteomes" id="UP000036403"/>
    </source>
</evidence>
<organism evidence="2 3">
    <name type="scientific">Lasius niger</name>
    <name type="common">Black garden ant</name>
    <dbReference type="NCBI Taxonomy" id="67767"/>
    <lineage>
        <taxon>Eukaryota</taxon>
        <taxon>Metazoa</taxon>
        <taxon>Ecdysozoa</taxon>
        <taxon>Arthropoda</taxon>
        <taxon>Hexapoda</taxon>
        <taxon>Insecta</taxon>
        <taxon>Pterygota</taxon>
        <taxon>Neoptera</taxon>
        <taxon>Endopterygota</taxon>
        <taxon>Hymenoptera</taxon>
        <taxon>Apocrita</taxon>
        <taxon>Aculeata</taxon>
        <taxon>Formicoidea</taxon>
        <taxon>Formicidae</taxon>
        <taxon>Formicinae</taxon>
        <taxon>Lasius</taxon>
        <taxon>Lasius</taxon>
    </lineage>
</organism>
<proteinExistence type="predicted"/>